<name>A0A2T6B209_9RHOB</name>
<proteinExistence type="predicted"/>
<keyword evidence="2" id="KW-1185">Reference proteome</keyword>
<dbReference type="Proteomes" id="UP000244224">
    <property type="component" value="Unassembled WGS sequence"/>
</dbReference>
<evidence type="ECO:0000313" key="1">
    <source>
        <dbReference type="EMBL" id="PTX50116.1"/>
    </source>
</evidence>
<evidence type="ECO:0000313" key="2">
    <source>
        <dbReference type="Proteomes" id="UP000244224"/>
    </source>
</evidence>
<comment type="caution">
    <text evidence="1">The sequence shown here is derived from an EMBL/GenBank/DDBJ whole genome shotgun (WGS) entry which is preliminary data.</text>
</comment>
<sequence length="240" mass="26243">MISASHATTLADSILALQRARSEAADPDTESLALLVKLAREMLPEGTKTAIEKEAWTLWKEAVDRVSGEAVKAEKLNDADMLGSETEGFTAFIEKEATLLLGELWGAKDRRNTQDGDWNPVTMPWAAWVVGGPGDKNTAPWGFSRHPENKSKAGACIVLGSSIGKARKAKAMDTMYAMGLDVDAGYPLDSMLDRLEDLGRFCIVYTTHSHGKAGLHLKHDEVIRKLKIKPSELDLAQVQR</sequence>
<dbReference type="EMBL" id="QBKP01000006">
    <property type="protein sequence ID" value="PTX50116.1"/>
    <property type="molecule type" value="Genomic_DNA"/>
</dbReference>
<organism evidence="1 2">
    <name type="scientific">Gemmobacter caeni</name>
    <dbReference type="NCBI Taxonomy" id="589035"/>
    <lineage>
        <taxon>Bacteria</taxon>
        <taxon>Pseudomonadati</taxon>
        <taxon>Pseudomonadota</taxon>
        <taxon>Alphaproteobacteria</taxon>
        <taxon>Rhodobacterales</taxon>
        <taxon>Paracoccaceae</taxon>
        <taxon>Gemmobacter</taxon>
    </lineage>
</organism>
<gene>
    <name evidence="1" type="ORF">C8N34_106298</name>
</gene>
<dbReference type="AlphaFoldDB" id="A0A2T6B209"/>
<dbReference type="RefSeq" id="WP_145693589.1">
    <property type="nucleotide sequence ID" value="NZ_QBKP01000006.1"/>
</dbReference>
<accession>A0A2T6B209</accession>
<reference evidence="1 2" key="1">
    <citation type="submission" date="2018-04" db="EMBL/GenBank/DDBJ databases">
        <title>Genomic Encyclopedia of Archaeal and Bacterial Type Strains, Phase II (KMG-II): from individual species to whole genera.</title>
        <authorList>
            <person name="Goeker M."/>
        </authorList>
    </citation>
    <scope>NUCLEOTIDE SEQUENCE [LARGE SCALE GENOMIC DNA]</scope>
    <source>
        <strain evidence="1 2">DSM 21823</strain>
    </source>
</reference>
<protein>
    <submittedName>
        <fullName evidence="1">Uncharacterized protein</fullName>
    </submittedName>
</protein>
<dbReference type="OrthoDB" id="9763644at2"/>